<feature type="transmembrane region" description="Helical" evidence="2">
    <location>
        <begin position="110"/>
        <end position="134"/>
    </location>
</feature>
<dbReference type="SUPFAM" id="SSF55781">
    <property type="entry name" value="GAF domain-like"/>
    <property type="match status" value="1"/>
</dbReference>
<comment type="caution">
    <text evidence="4">The sequence shown here is derived from an EMBL/GenBank/DDBJ whole genome shotgun (WGS) entry which is preliminary data.</text>
</comment>
<evidence type="ECO:0000313" key="5">
    <source>
        <dbReference type="Proteomes" id="UP000576082"/>
    </source>
</evidence>
<dbReference type="GO" id="GO:0016791">
    <property type="term" value="F:phosphatase activity"/>
    <property type="evidence" value="ECO:0007669"/>
    <property type="project" value="TreeGrafter"/>
</dbReference>
<gene>
    <name evidence="4" type="ORF">HHU12_06640</name>
</gene>
<dbReference type="AlphaFoldDB" id="A0A7X9RRA5"/>
<keyword evidence="2" id="KW-1133">Transmembrane helix</keyword>
<keyword evidence="2" id="KW-0812">Transmembrane</keyword>
<keyword evidence="2" id="KW-0472">Membrane</keyword>
<reference evidence="4 5" key="1">
    <citation type="submission" date="2020-04" db="EMBL/GenBank/DDBJ databases">
        <title>Flammeovirga sp. SR4, a novel species isolated from seawater.</title>
        <authorList>
            <person name="Wang X."/>
        </authorList>
    </citation>
    <scope>NUCLEOTIDE SEQUENCE [LARGE SCALE GENOMIC DNA]</scope>
    <source>
        <strain evidence="4 5">ATCC 23126</strain>
    </source>
</reference>
<dbReference type="Gene3D" id="3.60.40.10">
    <property type="entry name" value="PPM-type phosphatase domain"/>
    <property type="match status" value="1"/>
</dbReference>
<dbReference type="EMBL" id="JABANE010000013">
    <property type="protein sequence ID" value="NME67638.1"/>
    <property type="molecule type" value="Genomic_DNA"/>
</dbReference>
<feature type="transmembrane region" description="Helical" evidence="2">
    <location>
        <begin position="146"/>
        <end position="167"/>
    </location>
</feature>
<dbReference type="Pfam" id="PF07228">
    <property type="entry name" value="SpoIIE"/>
    <property type="match status" value="1"/>
</dbReference>
<keyword evidence="5" id="KW-1185">Reference proteome</keyword>
<evidence type="ECO:0000313" key="4">
    <source>
        <dbReference type="EMBL" id="NME67638.1"/>
    </source>
</evidence>
<dbReference type="Proteomes" id="UP000576082">
    <property type="component" value="Unassembled WGS sequence"/>
</dbReference>
<organism evidence="4 5">
    <name type="scientific">Flammeovirga aprica JL-4</name>
    <dbReference type="NCBI Taxonomy" id="694437"/>
    <lineage>
        <taxon>Bacteria</taxon>
        <taxon>Pseudomonadati</taxon>
        <taxon>Bacteroidota</taxon>
        <taxon>Cytophagia</taxon>
        <taxon>Cytophagales</taxon>
        <taxon>Flammeovirgaceae</taxon>
        <taxon>Flammeovirga</taxon>
    </lineage>
</organism>
<dbReference type="InterPro" id="IPR052016">
    <property type="entry name" value="Bact_Sigma-Reg"/>
</dbReference>
<evidence type="ECO:0000256" key="1">
    <source>
        <dbReference type="ARBA" id="ARBA00022801"/>
    </source>
</evidence>
<feature type="transmembrane region" description="Helical" evidence="2">
    <location>
        <begin position="7"/>
        <end position="25"/>
    </location>
</feature>
<keyword evidence="1" id="KW-0378">Hydrolase</keyword>
<dbReference type="InterPro" id="IPR001932">
    <property type="entry name" value="PPM-type_phosphatase-like_dom"/>
</dbReference>
<dbReference type="SMART" id="SM00331">
    <property type="entry name" value="PP2C_SIG"/>
    <property type="match status" value="1"/>
</dbReference>
<feature type="transmembrane region" description="Helical" evidence="2">
    <location>
        <begin position="179"/>
        <end position="198"/>
    </location>
</feature>
<feature type="transmembrane region" description="Helical" evidence="2">
    <location>
        <begin position="78"/>
        <end position="98"/>
    </location>
</feature>
<name>A0A7X9RRA5_9BACT</name>
<proteinExistence type="predicted"/>
<feature type="transmembrane region" description="Helical" evidence="2">
    <location>
        <begin position="210"/>
        <end position="230"/>
    </location>
</feature>
<feature type="transmembrane region" description="Helical" evidence="2">
    <location>
        <begin position="250"/>
        <end position="269"/>
    </location>
</feature>
<dbReference type="RefSeq" id="WP_169655974.1">
    <property type="nucleotide sequence ID" value="NZ_JABANE010000013.1"/>
</dbReference>
<feature type="transmembrane region" description="Helical" evidence="2">
    <location>
        <begin position="45"/>
        <end position="66"/>
    </location>
</feature>
<protein>
    <submittedName>
        <fullName evidence="4">SpoIIE family protein phosphatase</fullName>
    </submittedName>
</protein>
<dbReference type="SUPFAM" id="SSF81606">
    <property type="entry name" value="PP2C-like"/>
    <property type="match status" value="1"/>
</dbReference>
<dbReference type="PANTHER" id="PTHR43156:SF2">
    <property type="entry name" value="STAGE II SPORULATION PROTEIN E"/>
    <property type="match status" value="1"/>
</dbReference>
<dbReference type="PANTHER" id="PTHR43156">
    <property type="entry name" value="STAGE II SPORULATION PROTEIN E-RELATED"/>
    <property type="match status" value="1"/>
</dbReference>
<dbReference type="InterPro" id="IPR036457">
    <property type="entry name" value="PPM-type-like_dom_sf"/>
</dbReference>
<accession>A0A7X9RRA5</accession>
<sequence length="680" mass="78702">MFSYKSIKRISTIASIVSWILLLMIGVREQYLTDYNIAHAPFPSFVKGLILNIWIISSYFLIWLYFQPKERDFQGLLWQIFVVALLSTLLSMGVNLLLTWLRDELKYNLPFLYAIFFHIEFSLLMTLLISTFVTWKKLILFEQTQFTHYTWLAFEIFLGLTMLAHFIRIGTIDDVYFKIPIAFLILWILMISINVRWVPHLNFQQKVQGIFKLAFIMLAFSYFVASFRFYFYEQSLISDDLIKNLFPVTLFLFVFVYAVSAALFMLFSLPTSSVFEKKEQEISSFRDLSLAVRDGKQDTDVYKVLLHSSLKSIQADAGWIIDNEYNVKVIYGIEKEDILIVNQDLKEAEYNGSQPIKLNFQPYFRKENVNRNYRSIIALPIIVDTEVKSSLVLVKRLHNAIDSVMQSTVNTYVAQAGIALFNLDLLSNAVKNEVYKNSMQIAKQTQEALMPKKQEINENIEVYVTWEPAIVVGGDYYDMHRLNDNEVSFIIADVSGKGPKAAFNMAQMKGIYHSLAREEGIKPDEFFTKANAALTGCIQRDTFITATYLHINTELQKVDYARAGHCPTLYYSNETNEATFLDNRGLGLGIVRNNSYKKFIHNHEIHYQPGDIMILYTDGITEARSKNGVDEYGYDYMKAILEQNKNEPLKVIANKILMDVYNFMGKEAMDDDFTLLIIRL</sequence>
<evidence type="ECO:0000259" key="3">
    <source>
        <dbReference type="SMART" id="SM00331"/>
    </source>
</evidence>
<evidence type="ECO:0000256" key="2">
    <source>
        <dbReference type="SAM" id="Phobius"/>
    </source>
</evidence>
<feature type="domain" description="PPM-type phosphatase" evidence="3">
    <location>
        <begin position="457"/>
        <end position="680"/>
    </location>
</feature>